<dbReference type="EMBL" id="KV454001">
    <property type="protein sequence ID" value="ODQ48627.1"/>
    <property type="molecule type" value="Genomic_DNA"/>
</dbReference>
<dbReference type="GeneID" id="30181698"/>
<dbReference type="OrthoDB" id="10295419at2759"/>
<proteinExistence type="predicted"/>
<organism evidence="1 2">
    <name type="scientific">Pichia membranifaciens NRRL Y-2026</name>
    <dbReference type="NCBI Taxonomy" id="763406"/>
    <lineage>
        <taxon>Eukaryota</taxon>
        <taxon>Fungi</taxon>
        <taxon>Dikarya</taxon>
        <taxon>Ascomycota</taxon>
        <taxon>Saccharomycotina</taxon>
        <taxon>Pichiomycetes</taxon>
        <taxon>Pichiales</taxon>
        <taxon>Pichiaceae</taxon>
        <taxon>Pichia</taxon>
    </lineage>
</organism>
<evidence type="ECO:0000313" key="1">
    <source>
        <dbReference type="EMBL" id="ODQ48627.1"/>
    </source>
</evidence>
<gene>
    <name evidence="1" type="ORF">PICMEDRAFT_84815</name>
</gene>
<sequence>MLIGQMENSKGDYVQNRDGKGKSTLFRKELALRESSHVNNIKANQSPGFDIQQLAMKVDRVKKKSRFQDENTDRLTLLLKSHVHRIQKKGHDGADVLKTLNQIREKSKQTCSNFGIDRYPASALRPANWGSGAKNEGLSLKLQRIVEKARADTSHAIQKVDSTDTSSLLFLGVVKRVQMLSKSLKVLEVVPKSGESEICFKVGIVCLWNEWVEVGEDDNIVFQDLDVPSVDDEMQWSFKWKKVVGS</sequence>
<accession>A0A1E3NR72</accession>
<name>A0A1E3NR72_9ASCO</name>
<reference evidence="1 2" key="1">
    <citation type="journal article" date="2016" name="Proc. Natl. Acad. Sci. U.S.A.">
        <title>Comparative genomics of biotechnologically important yeasts.</title>
        <authorList>
            <person name="Riley R."/>
            <person name="Haridas S."/>
            <person name="Wolfe K.H."/>
            <person name="Lopes M.R."/>
            <person name="Hittinger C.T."/>
            <person name="Goeker M."/>
            <person name="Salamov A.A."/>
            <person name="Wisecaver J.H."/>
            <person name="Long T.M."/>
            <person name="Calvey C.H."/>
            <person name="Aerts A.L."/>
            <person name="Barry K.W."/>
            <person name="Choi C."/>
            <person name="Clum A."/>
            <person name="Coughlan A.Y."/>
            <person name="Deshpande S."/>
            <person name="Douglass A.P."/>
            <person name="Hanson S.J."/>
            <person name="Klenk H.-P."/>
            <person name="LaButti K.M."/>
            <person name="Lapidus A."/>
            <person name="Lindquist E.A."/>
            <person name="Lipzen A.M."/>
            <person name="Meier-Kolthoff J.P."/>
            <person name="Ohm R.A."/>
            <person name="Otillar R.P."/>
            <person name="Pangilinan J.L."/>
            <person name="Peng Y."/>
            <person name="Rokas A."/>
            <person name="Rosa C.A."/>
            <person name="Scheuner C."/>
            <person name="Sibirny A.A."/>
            <person name="Slot J.C."/>
            <person name="Stielow J.B."/>
            <person name="Sun H."/>
            <person name="Kurtzman C.P."/>
            <person name="Blackwell M."/>
            <person name="Grigoriev I.V."/>
            <person name="Jeffries T.W."/>
        </authorList>
    </citation>
    <scope>NUCLEOTIDE SEQUENCE [LARGE SCALE GENOMIC DNA]</scope>
    <source>
        <strain evidence="1 2">NRRL Y-2026</strain>
    </source>
</reference>
<dbReference type="RefSeq" id="XP_019019740.1">
    <property type="nucleotide sequence ID" value="XM_019165011.1"/>
</dbReference>
<keyword evidence="2" id="KW-1185">Reference proteome</keyword>
<dbReference type="Proteomes" id="UP000094455">
    <property type="component" value="Unassembled WGS sequence"/>
</dbReference>
<evidence type="ECO:0000313" key="2">
    <source>
        <dbReference type="Proteomes" id="UP000094455"/>
    </source>
</evidence>
<dbReference type="AlphaFoldDB" id="A0A1E3NR72"/>
<protein>
    <submittedName>
        <fullName evidence="1">Uncharacterized protein</fullName>
    </submittedName>
</protein>